<dbReference type="PANTHER" id="PTHR43833:SF5">
    <property type="entry name" value="TRK SYSTEM POTASSIUM UPTAKE PROTEIN TRKA"/>
    <property type="match status" value="1"/>
</dbReference>
<comment type="caution">
    <text evidence="9">The sequence shown here is derived from an EMBL/GenBank/DDBJ whole genome shotgun (WGS) entry which is preliminary data.</text>
</comment>
<dbReference type="NCBIfam" id="NF007032">
    <property type="entry name" value="PRK09496.1-4"/>
    <property type="match status" value="1"/>
</dbReference>
<dbReference type="NCBIfam" id="NF007039">
    <property type="entry name" value="PRK09496.3-2"/>
    <property type="match status" value="1"/>
</dbReference>
<organism evidence="9 10">
    <name type="scientific">Clostridium liquoris</name>
    <dbReference type="NCBI Taxonomy" id="1289519"/>
    <lineage>
        <taxon>Bacteria</taxon>
        <taxon>Bacillati</taxon>
        <taxon>Bacillota</taxon>
        <taxon>Clostridia</taxon>
        <taxon>Eubacteriales</taxon>
        <taxon>Clostridiaceae</taxon>
        <taxon>Clostridium</taxon>
    </lineage>
</organism>
<dbReference type="GO" id="GO:0015079">
    <property type="term" value="F:potassium ion transmembrane transporter activity"/>
    <property type="evidence" value="ECO:0007669"/>
    <property type="project" value="InterPro"/>
</dbReference>
<dbReference type="PROSITE" id="PS51202">
    <property type="entry name" value="RCK_C"/>
    <property type="match status" value="2"/>
</dbReference>
<accession>A0A2T0B415</accession>
<dbReference type="Pfam" id="PF02254">
    <property type="entry name" value="TrkA_N"/>
    <property type="match status" value="2"/>
</dbReference>
<keyword evidence="3" id="KW-0633">Potassium transport</keyword>
<dbReference type="PRINTS" id="PR00335">
    <property type="entry name" value="KUPTAKETRKA"/>
</dbReference>
<dbReference type="InterPro" id="IPR006037">
    <property type="entry name" value="RCK_C"/>
</dbReference>
<dbReference type="Pfam" id="PF02080">
    <property type="entry name" value="TrkA_C"/>
    <property type="match status" value="2"/>
</dbReference>
<feature type="domain" description="RCK N-terminal" evidence="7">
    <location>
        <begin position="1"/>
        <end position="120"/>
    </location>
</feature>
<reference evidence="9 10" key="1">
    <citation type="submission" date="2018-03" db="EMBL/GenBank/DDBJ databases">
        <title>Genome sequence of Clostridium liquoris DSM 100320.</title>
        <authorList>
            <person name="Poehlein A."/>
            <person name="Daniel R."/>
        </authorList>
    </citation>
    <scope>NUCLEOTIDE SEQUENCE [LARGE SCALE GENOMIC DNA]</scope>
    <source>
        <strain evidence="9 10">DSM 100320</strain>
    </source>
</reference>
<evidence type="ECO:0000256" key="1">
    <source>
        <dbReference type="ARBA" id="ARBA00017378"/>
    </source>
</evidence>
<keyword evidence="6" id="KW-0406">Ion transport</keyword>
<dbReference type="InterPro" id="IPR036721">
    <property type="entry name" value="RCK_C_sf"/>
</dbReference>
<dbReference type="AlphaFoldDB" id="A0A2T0B415"/>
<feature type="domain" description="RCK C-terminal" evidence="8">
    <location>
        <begin position="365"/>
        <end position="446"/>
    </location>
</feature>
<dbReference type="SUPFAM" id="SSF116726">
    <property type="entry name" value="TrkA C-terminal domain-like"/>
    <property type="match status" value="2"/>
</dbReference>
<dbReference type="InterPro" id="IPR006036">
    <property type="entry name" value="K_uptake_TrkA"/>
</dbReference>
<proteinExistence type="predicted"/>
<keyword evidence="2" id="KW-0813">Transport</keyword>
<dbReference type="SUPFAM" id="SSF51735">
    <property type="entry name" value="NAD(P)-binding Rossmann-fold domains"/>
    <property type="match status" value="2"/>
</dbReference>
<evidence type="ECO:0000256" key="3">
    <source>
        <dbReference type="ARBA" id="ARBA00022538"/>
    </source>
</evidence>
<evidence type="ECO:0000256" key="2">
    <source>
        <dbReference type="ARBA" id="ARBA00022448"/>
    </source>
</evidence>
<feature type="domain" description="RCK N-terminal" evidence="7">
    <location>
        <begin position="228"/>
        <end position="345"/>
    </location>
</feature>
<dbReference type="NCBIfam" id="NF007034">
    <property type="entry name" value="PRK09496.2-1"/>
    <property type="match status" value="1"/>
</dbReference>
<feature type="domain" description="RCK C-terminal" evidence="8">
    <location>
        <begin position="140"/>
        <end position="221"/>
    </location>
</feature>
<dbReference type="Gene3D" id="3.30.70.1450">
    <property type="entry name" value="Regulator of K+ conductance, C-terminal domain"/>
    <property type="match status" value="2"/>
</dbReference>
<keyword evidence="4" id="KW-0630">Potassium</keyword>
<dbReference type="EMBL" id="PVXO01000041">
    <property type="protein sequence ID" value="PRR78625.1"/>
    <property type="molecule type" value="Genomic_DNA"/>
</dbReference>
<dbReference type="Gene3D" id="3.40.50.720">
    <property type="entry name" value="NAD(P)-binding Rossmann-like Domain"/>
    <property type="match status" value="2"/>
</dbReference>
<evidence type="ECO:0000256" key="4">
    <source>
        <dbReference type="ARBA" id="ARBA00022958"/>
    </source>
</evidence>
<dbReference type="Proteomes" id="UP000239706">
    <property type="component" value="Unassembled WGS sequence"/>
</dbReference>
<dbReference type="InterPro" id="IPR036291">
    <property type="entry name" value="NAD(P)-bd_dom_sf"/>
</dbReference>
<dbReference type="InterPro" id="IPR003148">
    <property type="entry name" value="RCK_N"/>
</dbReference>
<dbReference type="NCBIfam" id="NF007041">
    <property type="entry name" value="PRK09496.3-4"/>
    <property type="match status" value="1"/>
</dbReference>
<protein>
    <recommendedName>
        <fullName evidence="1">Trk system potassium uptake protein TrkA</fullName>
    </recommendedName>
</protein>
<evidence type="ECO:0000259" key="7">
    <source>
        <dbReference type="PROSITE" id="PS51201"/>
    </source>
</evidence>
<evidence type="ECO:0000256" key="6">
    <source>
        <dbReference type="ARBA" id="ARBA00023065"/>
    </source>
</evidence>
<evidence type="ECO:0000313" key="10">
    <source>
        <dbReference type="Proteomes" id="UP000239706"/>
    </source>
</evidence>
<dbReference type="OrthoDB" id="9775180at2"/>
<dbReference type="GO" id="GO:0005886">
    <property type="term" value="C:plasma membrane"/>
    <property type="evidence" value="ECO:0007669"/>
    <property type="project" value="InterPro"/>
</dbReference>
<evidence type="ECO:0000259" key="8">
    <source>
        <dbReference type="PROSITE" id="PS51202"/>
    </source>
</evidence>
<name>A0A2T0B415_9CLOT</name>
<sequence length="459" mass="50383">MKVMVVGAGKLGYKLAEAMINEDIYVTLVDSNPKVLERINDHLDVLTVNANGTDIGVLKELNIETYDLLVAATDSDETNTVICSLTKKIGCKKTIARIRNPEYVQQLDFVKNEMGIDYIINPELATANAIEKYLLKSYSFNSEDFASGKVSMVEFNLNSLENFIGKKIMELEDFEDLLITAISRDGNVIIPHGSTELMENDIIYVMGKSNNIDKLNKKLKVSIDKKSVKRAMILGGGKIGYYLAQRLTASNINVTIVEQDKSRCHYISERLDNALVIHGDGTDINLLEEEDLASMDAFIGVTGYDEQNLLMALMAKQSGVNKTVAKISRPSYVHVIDKLGIDAAINPVNITASNILKYIRGGKVVSVSLLLGGEGEVTEIIIGEDLTIVGKPICELGLPKGIIIGAIVHNGEVFIPNGKSVIYPKDRIIVFCLTSDMPALKMFFKKSKGGILGELWNSN</sequence>
<gene>
    <name evidence="9" type="primary">trkA</name>
    <name evidence="9" type="ORF">CLLI_14940</name>
</gene>
<keyword evidence="5" id="KW-0520">NAD</keyword>
<keyword evidence="10" id="KW-1185">Reference proteome</keyword>
<evidence type="ECO:0000313" key="9">
    <source>
        <dbReference type="EMBL" id="PRR78625.1"/>
    </source>
</evidence>
<dbReference type="NCBIfam" id="NF007031">
    <property type="entry name" value="PRK09496.1-2"/>
    <property type="match status" value="1"/>
</dbReference>
<dbReference type="InterPro" id="IPR050721">
    <property type="entry name" value="Trk_Ktr_HKT_K-transport"/>
</dbReference>
<evidence type="ECO:0000256" key="5">
    <source>
        <dbReference type="ARBA" id="ARBA00023027"/>
    </source>
</evidence>
<dbReference type="PANTHER" id="PTHR43833">
    <property type="entry name" value="POTASSIUM CHANNEL PROTEIN 2-RELATED-RELATED"/>
    <property type="match status" value="1"/>
</dbReference>
<dbReference type="PROSITE" id="PS51201">
    <property type="entry name" value="RCK_N"/>
    <property type="match status" value="2"/>
</dbReference>